<name>A0A7I8DL45_9FIRM</name>
<dbReference type="AlphaFoldDB" id="A0A7I8DL45"/>
<proteinExistence type="predicted"/>
<evidence type="ECO:0000256" key="1">
    <source>
        <dbReference type="SAM" id="MobiDB-lite"/>
    </source>
</evidence>
<dbReference type="Proteomes" id="UP000515703">
    <property type="component" value="Chromosome"/>
</dbReference>
<keyword evidence="4" id="KW-1185">Reference proteome</keyword>
<dbReference type="KEGG" id="acht:bsdcttw_14780"/>
<gene>
    <name evidence="3" type="ORF">bsdcttw_14780</name>
</gene>
<feature type="transmembrane region" description="Helical" evidence="2">
    <location>
        <begin position="97"/>
        <end position="122"/>
    </location>
</feature>
<dbReference type="EMBL" id="AP023368">
    <property type="protein sequence ID" value="BCJ98437.1"/>
    <property type="molecule type" value="Genomic_DNA"/>
</dbReference>
<feature type="transmembrane region" description="Helical" evidence="2">
    <location>
        <begin position="12"/>
        <end position="29"/>
    </location>
</feature>
<feature type="region of interest" description="Disordered" evidence="1">
    <location>
        <begin position="65"/>
        <end position="86"/>
    </location>
</feature>
<accession>A0A7I8DL45</accession>
<evidence type="ECO:0000313" key="3">
    <source>
        <dbReference type="EMBL" id="BCJ98437.1"/>
    </source>
</evidence>
<evidence type="ECO:0000313" key="4">
    <source>
        <dbReference type="Proteomes" id="UP000515703"/>
    </source>
</evidence>
<keyword evidence="2" id="KW-0812">Transmembrane</keyword>
<organism evidence="3 4">
    <name type="scientific">Anaerocolumna chitinilytica</name>
    <dbReference type="NCBI Taxonomy" id="1727145"/>
    <lineage>
        <taxon>Bacteria</taxon>
        <taxon>Bacillati</taxon>
        <taxon>Bacillota</taxon>
        <taxon>Clostridia</taxon>
        <taxon>Lachnospirales</taxon>
        <taxon>Lachnospiraceae</taxon>
        <taxon>Anaerocolumna</taxon>
    </lineage>
</organism>
<keyword evidence="2" id="KW-0472">Membrane</keyword>
<dbReference type="RefSeq" id="WP_185258767.1">
    <property type="nucleotide sequence ID" value="NZ_AP023368.1"/>
</dbReference>
<sequence>MFDKKKLNFWRLTVIFLSFTVITLISLYLSPQEKKASMMTESMANMASIHLENITIYDLVGSSDSENNSQASGTTAQTANTSQHHEDKNSAVQTMGIITTIIIFALLPLLICGAIILAIVWIK</sequence>
<reference evidence="3 4" key="1">
    <citation type="submission" date="2020-08" db="EMBL/GenBank/DDBJ databases">
        <title>Draft genome sequencing of an Anaerocolumna strain isolated from anoxic soil subjected to BSD treatment.</title>
        <authorList>
            <person name="Uek A."/>
            <person name="Tonouchi A."/>
        </authorList>
    </citation>
    <scope>NUCLEOTIDE SEQUENCE [LARGE SCALE GENOMIC DNA]</scope>
    <source>
        <strain evidence="3 4">CTTW</strain>
    </source>
</reference>
<reference evidence="3 4" key="2">
    <citation type="submission" date="2020-08" db="EMBL/GenBank/DDBJ databases">
        <authorList>
            <person name="Ueki A."/>
            <person name="Tonouchi A."/>
        </authorList>
    </citation>
    <scope>NUCLEOTIDE SEQUENCE [LARGE SCALE GENOMIC DNA]</scope>
    <source>
        <strain evidence="3 4">CTTW</strain>
    </source>
</reference>
<evidence type="ECO:0000256" key="2">
    <source>
        <dbReference type="SAM" id="Phobius"/>
    </source>
</evidence>
<feature type="compositionally biased region" description="Polar residues" evidence="1">
    <location>
        <begin position="65"/>
        <end position="82"/>
    </location>
</feature>
<protein>
    <submittedName>
        <fullName evidence="3">Uncharacterized protein</fullName>
    </submittedName>
</protein>
<keyword evidence="2" id="KW-1133">Transmembrane helix</keyword>